<dbReference type="Proteomes" id="UP000578531">
    <property type="component" value="Unassembled WGS sequence"/>
</dbReference>
<feature type="compositionally biased region" description="Polar residues" evidence="1">
    <location>
        <begin position="265"/>
        <end position="278"/>
    </location>
</feature>
<name>A0A8H6G1G3_9LECA</name>
<evidence type="ECO:0000256" key="1">
    <source>
        <dbReference type="SAM" id="MobiDB-lite"/>
    </source>
</evidence>
<evidence type="ECO:0000313" key="2">
    <source>
        <dbReference type="EMBL" id="KAF6238773.1"/>
    </source>
</evidence>
<feature type="region of interest" description="Disordered" evidence="1">
    <location>
        <begin position="264"/>
        <end position="298"/>
    </location>
</feature>
<accession>A0A8H6G1G3</accession>
<dbReference type="AlphaFoldDB" id="A0A8H6G1G3"/>
<sequence length="397" mass="43553">MARSRSTSGPMAAYALDVVILATSRNTAWTKCSLLGSKLTSRRSSFGNPPQVSFAAAGFGDYDSNTLPYGNSYSSSSKASTIYTPSSSSTPSGSFASPVNSVHFGIVGLSDALDCNGVEAKIGERSGPNKRAHVEEPLPQAPQQQPQAPQPPQQPFQFQAEERTNRKGQKRYDTPISIRHVLQNNKLDISWMDFIAWSPAVCKELKRLCTRVPKKRLPKASQQPQAQAGSLPQFNFRMPQFTQPMPAFPQPMPAYMMPPQAWQPTMTGAVQNPQTNVNQGPATQQSTQQPSPQTLPGSQSITSFRVAAAQAERHTRQLSAMIAVEKAFRIPSTIFKPEGTTMLLEKKYTQGDQGSDMNVVSMGLVRFLGLQLRLLEEVGFKGLSMRTADHRETVLEY</sequence>
<feature type="compositionally biased region" description="Low complexity" evidence="1">
    <location>
        <begin position="279"/>
        <end position="298"/>
    </location>
</feature>
<keyword evidence="3" id="KW-1185">Reference proteome</keyword>
<proteinExistence type="predicted"/>
<gene>
    <name evidence="2" type="ORF">HO173_003280</name>
</gene>
<evidence type="ECO:0000313" key="3">
    <source>
        <dbReference type="Proteomes" id="UP000578531"/>
    </source>
</evidence>
<dbReference type="RefSeq" id="XP_037168072.1">
    <property type="nucleotide sequence ID" value="XM_037305207.1"/>
</dbReference>
<dbReference type="EMBL" id="JACCJC010000008">
    <property type="protein sequence ID" value="KAF6238773.1"/>
    <property type="molecule type" value="Genomic_DNA"/>
</dbReference>
<organism evidence="2 3">
    <name type="scientific">Letharia columbiana</name>
    <dbReference type="NCBI Taxonomy" id="112416"/>
    <lineage>
        <taxon>Eukaryota</taxon>
        <taxon>Fungi</taxon>
        <taxon>Dikarya</taxon>
        <taxon>Ascomycota</taxon>
        <taxon>Pezizomycotina</taxon>
        <taxon>Lecanoromycetes</taxon>
        <taxon>OSLEUM clade</taxon>
        <taxon>Lecanoromycetidae</taxon>
        <taxon>Lecanorales</taxon>
        <taxon>Lecanorineae</taxon>
        <taxon>Parmeliaceae</taxon>
        <taxon>Letharia</taxon>
    </lineage>
</organism>
<dbReference type="GeneID" id="59284948"/>
<comment type="caution">
    <text evidence="2">The sequence shown here is derived from an EMBL/GenBank/DDBJ whole genome shotgun (WGS) entry which is preliminary data.</text>
</comment>
<protein>
    <submittedName>
        <fullName evidence="2">Uncharacterized protein</fullName>
    </submittedName>
</protein>
<reference evidence="2 3" key="1">
    <citation type="journal article" date="2020" name="Genomics">
        <title>Complete, high-quality genomes from long-read metagenomic sequencing of two wolf lichen thalli reveals enigmatic genome architecture.</title>
        <authorList>
            <person name="McKenzie S.K."/>
            <person name="Walston R.F."/>
            <person name="Allen J.L."/>
        </authorList>
    </citation>
    <scope>NUCLEOTIDE SEQUENCE [LARGE SCALE GENOMIC DNA]</scope>
    <source>
        <strain evidence="2">WasteWater2</strain>
    </source>
</reference>
<feature type="region of interest" description="Disordered" evidence="1">
    <location>
        <begin position="121"/>
        <end position="155"/>
    </location>
</feature>